<dbReference type="AlphaFoldDB" id="A8F5F0"/>
<dbReference type="InterPro" id="IPR036837">
    <property type="entry name" value="Cation_efflux_CTD_sf"/>
</dbReference>
<dbReference type="Pfam" id="PF01545">
    <property type="entry name" value="Cation_efflux"/>
    <property type="match status" value="1"/>
</dbReference>
<evidence type="ECO:0000313" key="11">
    <source>
        <dbReference type="Proteomes" id="UP000002016"/>
    </source>
</evidence>
<dbReference type="Pfam" id="PF16916">
    <property type="entry name" value="ZT_dimer"/>
    <property type="match status" value="1"/>
</dbReference>
<dbReference type="Gene3D" id="1.20.1510.10">
    <property type="entry name" value="Cation efflux protein transmembrane domain"/>
    <property type="match status" value="1"/>
</dbReference>
<dbReference type="KEGG" id="tle:Tlet_0818"/>
<dbReference type="InterPro" id="IPR002524">
    <property type="entry name" value="Cation_efflux"/>
</dbReference>
<evidence type="ECO:0000259" key="9">
    <source>
        <dbReference type="Pfam" id="PF16916"/>
    </source>
</evidence>
<dbReference type="Gene3D" id="3.30.70.1350">
    <property type="entry name" value="Cation efflux protein, cytoplasmic domain"/>
    <property type="match status" value="1"/>
</dbReference>
<feature type="domain" description="Cation efflux protein transmembrane" evidence="8">
    <location>
        <begin position="12"/>
        <end position="205"/>
    </location>
</feature>
<evidence type="ECO:0000256" key="4">
    <source>
        <dbReference type="ARBA" id="ARBA00022692"/>
    </source>
</evidence>
<dbReference type="InterPro" id="IPR027470">
    <property type="entry name" value="Cation_efflux_CTD"/>
</dbReference>
<dbReference type="InterPro" id="IPR050291">
    <property type="entry name" value="CDF_Transporter"/>
</dbReference>
<proteinExistence type="inferred from homology"/>
<evidence type="ECO:0000256" key="6">
    <source>
        <dbReference type="ARBA" id="ARBA00023136"/>
    </source>
</evidence>
<dbReference type="eggNOG" id="COG0053">
    <property type="taxonomic scope" value="Bacteria"/>
</dbReference>
<feature type="transmembrane region" description="Helical" evidence="7">
    <location>
        <begin position="110"/>
        <end position="133"/>
    </location>
</feature>
<dbReference type="RefSeq" id="WP_012002865.1">
    <property type="nucleotide sequence ID" value="NC_009828.1"/>
</dbReference>
<dbReference type="GO" id="GO:0016020">
    <property type="term" value="C:membrane"/>
    <property type="evidence" value="ECO:0007669"/>
    <property type="project" value="UniProtKB-SubCell"/>
</dbReference>
<dbReference type="SUPFAM" id="SSF160240">
    <property type="entry name" value="Cation efflux protein cytoplasmic domain-like"/>
    <property type="match status" value="1"/>
</dbReference>
<feature type="domain" description="Cation efflux protein cytoplasmic" evidence="9">
    <location>
        <begin position="212"/>
        <end position="286"/>
    </location>
</feature>
<dbReference type="EMBL" id="CP000812">
    <property type="protein sequence ID" value="ABV33384.1"/>
    <property type="molecule type" value="Genomic_DNA"/>
</dbReference>
<evidence type="ECO:0000256" key="5">
    <source>
        <dbReference type="ARBA" id="ARBA00022989"/>
    </source>
</evidence>
<keyword evidence="5 7" id="KW-1133">Transmembrane helix</keyword>
<evidence type="ECO:0000256" key="3">
    <source>
        <dbReference type="ARBA" id="ARBA00022448"/>
    </source>
</evidence>
<comment type="similarity">
    <text evidence="2">Belongs to the cation diffusion facilitator (CDF) transporter (TC 2.A.4) family.</text>
</comment>
<keyword evidence="3" id="KW-0813">Transport</keyword>
<dbReference type="HOGENOM" id="CLU_013430_3_6_0"/>
<dbReference type="GO" id="GO:0008324">
    <property type="term" value="F:monoatomic cation transmembrane transporter activity"/>
    <property type="evidence" value="ECO:0007669"/>
    <property type="project" value="InterPro"/>
</dbReference>
<reference evidence="10 11" key="1">
    <citation type="submission" date="2007-08" db="EMBL/GenBank/DDBJ databases">
        <title>Complete sequence of Thermotoga lettingae TMO.</title>
        <authorList>
            <consortium name="US DOE Joint Genome Institute"/>
            <person name="Copeland A."/>
            <person name="Lucas S."/>
            <person name="Lapidus A."/>
            <person name="Barry K."/>
            <person name="Glavina del Rio T."/>
            <person name="Dalin E."/>
            <person name="Tice H."/>
            <person name="Pitluck S."/>
            <person name="Foster B."/>
            <person name="Bruce D."/>
            <person name="Schmutz J."/>
            <person name="Larimer F."/>
            <person name="Land M."/>
            <person name="Hauser L."/>
            <person name="Kyrpides N."/>
            <person name="Mikhailova N."/>
            <person name="Nelson K."/>
            <person name="Gogarten J.P."/>
            <person name="Noll K."/>
            <person name="Richardson P."/>
        </authorList>
    </citation>
    <scope>NUCLEOTIDE SEQUENCE [LARGE SCALE GENOMIC DNA]</scope>
    <source>
        <strain evidence="11">ATCC BAA-301 / DSM 14385 / NBRC 107922 / TMO</strain>
    </source>
</reference>
<dbReference type="PANTHER" id="PTHR43840">
    <property type="entry name" value="MITOCHONDRIAL METAL TRANSPORTER 1-RELATED"/>
    <property type="match status" value="1"/>
</dbReference>
<accession>A8F5F0</accession>
<keyword evidence="4 7" id="KW-0812">Transmembrane</keyword>
<dbReference type="FunFam" id="1.20.1510.10:FF:000006">
    <property type="entry name" value="Divalent cation efflux transporter"/>
    <property type="match status" value="1"/>
</dbReference>
<evidence type="ECO:0000259" key="8">
    <source>
        <dbReference type="Pfam" id="PF01545"/>
    </source>
</evidence>
<evidence type="ECO:0000313" key="10">
    <source>
        <dbReference type="EMBL" id="ABV33384.1"/>
    </source>
</evidence>
<reference evidence="10 11" key="2">
    <citation type="journal article" date="2009" name="Proc. Natl. Acad. Sci. U.S.A.">
        <title>On the chimeric nature, thermophilic origin, and phylogenetic placement of the Thermotogales.</title>
        <authorList>
            <person name="Zhaxybayeva O."/>
            <person name="Swithers K.S."/>
            <person name="Lapierre P."/>
            <person name="Fournier G.P."/>
            <person name="Bickhart D.M."/>
            <person name="DeBoy R.T."/>
            <person name="Nelson K.E."/>
            <person name="Nesbo C.L."/>
            <person name="Doolittle W.F."/>
            <person name="Gogarten J.P."/>
            <person name="Noll K.M."/>
        </authorList>
    </citation>
    <scope>NUCLEOTIDE SEQUENCE [LARGE SCALE GENOMIC DNA]</scope>
    <source>
        <strain evidence="11">ATCC BAA-301 / DSM 14385 / NBRC 107922 / TMO</strain>
    </source>
</reference>
<organism evidence="10 11">
    <name type="scientific">Pseudothermotoga lettingae (strain ATCC BAA-301 / DSM 14385 / NBRC 107922 / TMO)</name>
    <name type="common">Thermotoga lettingae</name>
    <dbReference type="NCBI Taxonomy" id="416591"/>
    <lineage>
        <taxon>Bacteria</taxon>
        <taxon>Thermotogati</taxon>
        <taxon>Thermotogota</taxon>
        <taxon>Thermotogae</taxon>
        <taxon>Thermotogales</taxon>
        <taxon>Thermotogaceae</taxon>
        <taxon>Pseudothermotoga</taxon>
    </lineage>
</organism>
<dbReference type="PANTHER" id="PTHR43840:SF50">
    <property type="entry name" value="MANGANESE EFFLUX SYSTEM PROTEIN MNES"/>
    <property type="match status" value="1"/>
</dbReference>
<dbReference type="STRING" id="416591.Tlet_0818"/>
<feature type="transmembrane region" description="Helical" evidence="7">
    <location>
        <begin position="79"/>
        <end position="98"/>
    </location>
</feature>
<evidence type="ECO:0000256" key="1">
    <source>
        <dbReference type="ARBA" id="ARBA00004141"/>
    </source>
</evidence>
<dbReference type="NCBIfam" id="TIGR01297">
    <property type="entry name" value="CDF"/>
    <property type="match status" value="1"/>
</dbReference>
<dbReference type="SUPFAM" id="SSF161111">
    <property type="entry name" value="Cation efflux protein transmembrane domain-like"/>
    <property type="match status" value="1"/>
</dbReference>
<dbReference type="InterPro" id="IPR027469">
    <property type="entry name" value="Cation_efflux_TMD_sf"/>
</dbReference>
<protein>
    <submittedName>
        <fullName evidence="10">Cation diffusion facilitator family transporter</fullName>
    </submittedName>
</protein>
<dbReference type="InterPro" id="IPR058533">
    <property type="entry name" value="Cation_efflux_TM"/>
</dbReference>
<feature type="transmembrane region" description="Helical" evidence="7">
    <location>
        <begin position="12"/>
        <end position="32"/>
    </location>
</feature>
<name>A8F5F0_PSELT</name>
<evidence type="ECO:0000256" key="7">
    <source>
        <dbReference type="SAM" id="Phobius"/>
    </source>
</evidence>
<comment type="subcellular location">
    <subcellularLocation>
        <location evidence="1">Membrane</location>
        <topology evidence="1">Multi-pass membrane protein</topology>
    </subcellularLocation>
</comment>
<sequence length="312" mass="34725">MERNDISLRAGWIGVFANAFLAALKIFVGWFFNSAAVLADGIDTATDIFTSLITLISSRISSRPPDETHPYGHEKIEAIAAKIVSFVIFYAGASLMVSSLRKIYLGQYTVIIGVLPIVVSLISIAAKTWLFIYKYRVGKKIKSSVFIADALNMRNDILISSTVFVSIILSKYGLLWVDGVVALMISAMVIKTAFEIFRETSYELMDGMANLDIYNQIFKAIETVRGAFNPHKVRVRQAGYKYFVDMDIEVDGKISVQEGHEIATRVKHAIIKQNDRIADVMVHVEPIGNVEKEAYGLSQNQIKGGIDSDNQR</sequence>
<keyword evidence="6 7" id="KW-0472">Membrane</keyword>
<dbReference type="Proteomes" id="UP000002016">
    <property type="component" value="Chromosome"/>
</dbReference>
<evidence type="ECO:0000256" key="2">
    <source>
        <dbReference type="ARBA" id="ARBA00008114"/>
    </source>
</evidence>
<keyword evidence="11" id="KW-1185">Reference proteome</keyword>
<gene>
    <name evidence="10" type="ordered locus">Tlet_0818</name>
</gene>